<dbReference type="Proteomes" id="UP000199347">
    <property type="component" value="Unassembled WGS sequence"/>
</dbReference>
<evidence type="ECO:0000313" key="1">
    <source>
        <dbReference type="EMBL" id="SCZ37919.1"/>
    </source>
</evidence>
<dbReference type="AlphaFoldDB" id="A0A1G5NMC3"/>
<reference evidence="1 2" key="1">
    <citation type="submission" date="2016-10" db="EMBL/GenBank/DDBJ databases">
        <authorList>
            <person name="de Groot N.N."/>
        </authorList>
    </citation>
    <scope>NUCLEOTIDE SEQUENCE [LARGE SCALE GENOMIC DNA]</scope>
    <source>
        <strain evidence="1 2">DSM 2698</strain>
    </source>
</reference>
<protein>
    <recommendedName>
        <fullName evidence="3">AsmA-like C-terminal region</fullName>
    </recommendedName>
</protein>
<organism evidence="1 2">
    <name type="scientific">Afifella marina DSM 2698</name>
    <dbReference type="NCBI Taxonomy" id="1120955"/>
    <lineage>
        <taxon>Bacteria</taxon>
        <taxon>Pseudomonadati</taxon>
        <taxon>Pseudomonadota</taxon>
        <taxon>Alphaproteobacteria</taxon>
        <taxon>Hyphomicrobiales</taxon>
        <taxon>Afifellaceae</taxon>
        <taxon>Afifella</taxon>
    </lineage>
</organism>
<dbReference type="OrthoDB" id="7161641at2"/>
<gene>
    <name evidence="1" type="ORF">SAMN03080610_02279</name>
</gene>
<accession>A0A1G5NMC3</accession>
<proteinExistence type="predicted"/>
<sequence length="1107" mass="117195">MLSQKPKSTTEKPGKNAPRVTRRAMRRILRAAFLSLLVVVALLVLVSGSLVYSVSGEGFGPNWMRDRLEASLQERVPPGAHVELGSIRAYWESGSGLVLEAGDVDFSFGPALHIKAKTMAVSSSLRDWRETWIKPRHVRISQVEVSLQLPESATEAQPRAELIRQFARSFAEGVVEADVTLRELGFEDFEVENIKLELPRSDLPPLSGQISDFTWQPLGEARSKLWLQASAAGAFWSLTVERTRESGADIVELNLDDLPLATIVPTLANPETLQSYAGRLQLHARFQAGVDDVQLLGEIGLTPGLVTVDDSSSFYLNDARFAFTLPPKGDEILFKRAYVASSAGLFGLAVALDLNQVDEPVEVRAQMPSGVVFAPGGVREQVRGEFDVTFDPARGSVSIDRFSVANPAGNISVVGGWHPDGASPGLALAVSISEMPSSLFVALWPGFLAPGVLHWLEDNLKEGVVGPVELQVALPPDHIGPEGKDKVLPKYGLSGDVPFRSGRFTPAPDLPDFVNAKGSVRLADATATIALDSADVAVPNYPALSAGGSLLVIPDLGGKDAVGDLTLRLVGSAPALAALSNTGPLDVAASKGISPDDLSGEAELSLVAAVPLKKEASLLSVEPKFELVLRGFSSKAAIEGHSVADADLTLSGVPDAYRVAGKARLDGIEANIDMTGGEAGESDTDVALTLDKAARDRLGIDLDDYLSGPVIASISAEDDGTQLIHLDLTKARVRLPPISWEKGAGVATSAEFRVKTSASGRDVEGLSLKGEGFHASGSLKLTSDGKLDSLDLHDVALRPGDDFALKANVSGGNARISVSGAQLDARGLIRSLKSSKKGAGAGMMPLRIDVALDRVKGENDVTAYGIKGSAQISGGRLHGLNLSGVLGDAAGGAFNWRITENARLREQVLDAADGGAVLGFVDLYSRVREGLLTLVLRGPPGGDSASGEAWLRDFRVVEEAALAEAVRPATRKRDQPGSQRAREQITEEVDTSNMTFTKLRIPFRMDKGVIAIDEAYLRGPMLGATASGTINLTDEKIALSGTFIPAFGINNMAGTIPIFGQILGGGQNEGLVGVTFKLFGNLGNPSLKMNLMSAIAPGIFRKIFEYR</sequence>
<dbReference type="EMBL" id="FMVW01000004">
    <property type="protein sequence ID" value="SCZ37919.1"/>
    <property type="molecule type" value="Genomic_DNA"/>
</dbReference>
<dbReference type="STRING" id="1120955.SAMN03080610_02279"/>
<evidence type="ECO:0008006" key="3">
    <source>
        <dbReference type="Google" id="ProtNLM"/>
    </source>
</evidence>
<keyword evidence="2" id="KW-1185">Reference proteome</keyword>
<name>A0A1G5NMC3_AFIMA</name>
<evidence type="ECO:0000313" key="2">
    <source>
        <dbReference type="Proteomes" id="UP000199347"/>
    </source>
</evidence>